<gene>
    <name evidence="11" type="ORF">SAMN05444380_107122</name>
</gene>
<dbReference type="Pfam" id="PF02518">
    <property type="entry name" value="HATPase_c"/>
    <property type="match status" value="1"/>
</dbReference>
<dbReference type="Gene3D" id="3.30.450.20">
    <property type="entry name" value="PAS domain"/>
    <property type="match status" value="3"/>
</dbReference>
<evidence type="ECO:0000259" key="10">
    <source>
        <dbReference type="PROSITE" id="PS50113"/>
    </source>
</evidence>
<dbReference type="PROSITE" id="PS50109">
    <property type="entry name" value="HIS_KIN"/>
    <property type="match status" value="1"/>
</dbReference>
<dbReference type="Gene3D" id="1.10.287.130">
    <property type="match status" value="1"/>
</dbReference>
<dbReference type="InterPro" id="IPR005467">
    <property type="entry name" value="His_kinase_dom"/>
</dbReference>
<dbReference type="CDD" id="cd00082">
    <property type="entry name" value="HisKA"/>
    <property type="match status" value="1"/>
</dbReference>
<feature type="domain" description="PAS" evidence="9">
    <location>
        <begin position="264"/>
        <end position="334"/>
    </location>
</feature>
<dbReference type="STRING" id="385682.SAMN05444380_107122"/>
<dbReference type="InterPro" id="IPR000014">
    <property type="entry name" value="PAS"/>
</dbReference>
<evidence type="ECO:0000256" key="5">
    <source>
        <dbReference type="ARBA" id="ARBA00022777"/>
    </source>
</evidence>
<dbReference type="PANTHER" id="PTHR43047:SF64">
    <property type="entry name" value="HISTIDINE KINASE CONTAINING CHEY-HOMOLOGOUS RECEIVER DOMAIN AND PAS DOMAIN-RELATED"/>
    <property type="match status" value="1"/>
</dbReference>
<dbReference type="SUPFAM" id="SSF52172">
    <property type="entry name" value="CheY-like"/>
    <property type="match status" value="1"/>
</dbReference>
<dbReference type="Proteomes" id="UP000181976">
    <property type="component" value="Unassembled WGS sequence"/>
</dbReference>
<sequence>MYNSSRILLLNNKPERAKELQSFLLKEFCGVDCSCLTREALNWLRNDEYDLLVLANYLNDMEGPEFIRELRREAIHIPFIMISSNGDVKQAVEAMKLGAVDFIQWSDDKEAFFPYVAEVVKKALHKRVFEDVFSEEELIYKTLFENLRDAVFLHLIDQKTGRPGFFIEVNSVACRRLGYSRHEFSLMKPEDLDAPGAVDQKKIVDQLFKNGSVIFKSFHRTKDGRKIPVEINSKLFDLRGQKAVLSIARNITDQQKILNDLKNSESRFRSIIEESIIGTCICNRDGVLEYANDAFCKILGYSFDEIKDKHLSGLVHEDFKNRLLVEYKALFKTGKSKGQTELNIIDKHGNKKFVIVNSVLISDFDGQLKSVTFVEDITEEREAKQALEMSELKYRTMMEALHDPVFISDANFNIIYANKAFKKRFGDVDNNTKCYKRVFGENAPCSWCISSIREMTKIRKRQEKTINKRIYQITTVPIQFKSSLHAKMTILRDVTKVVKAREKAEESDRLKSAFLANISHEIRTPLNVVLGFSNLLKDEELTREEMLMYIDMINESSAHLLQVIDNIIEFSFIDSGLVHVNPHPVNVKHLLKFLNQETRQLMEKHNKTRLKLIFENYLTEDIEFINDEVRIRQVLQNLLSNAVKFTEVGEIVLQVYYDKNKWVIFSVKDTGIGIPKNMQNVIFKRFRQGDEGYTRMFGGNGLGLPLCKNLAEMIGGYIKVKSKPGEGSEFKLFVPVKFDESLAKALAVEYVR</sequence>
<evidence type="ECO:0000259" key="7">
    <source>
        <dbReference type="PROSITE" id="PS50109"/>
    </source>
</evidence>
<dbReference type="PROSITE" id="PS50113">
    <property type="entry name" value="PAC"/>
    <property type="match status" value="1"/>
</dbReference>
<dbReference type="SMART" id="SM00388">
    <property type="entry name" value="HisKA"/>
    <property type="match status" value="1"/>
</dbReference>
<evidence type="ECO:0000259" key="8">
    <source>
        <dbReference type="PROSITE" id="PS50110"/>
    </source>
</evidence>
<dbReference type="CDD" id="cd00156">
    <property type="entry name" value="REC"/>
    <property type="match status" value="1"/>
</dbReference>
<organism evidence="11 12">
    <name type="scientific">Thermophagus xiamenensis</name>
    <dbReference type="NCBI Taxonomy" id="385682"/>
    <lineage>
        <taxon>Bacteria</taxon>
        <taxon>Pseudomonadati</taxon>
        <taxon>Bacteroidota</taxon>
        <taxon>Bacteroidia</taxon>
        <taxon>Marinilabiliales</taxon>
        <taxon>Marinilabiliaceae</taxon>
        <taxon>Thermophagus</taxon>
    </lineage>
</organism>
<dbReference type="InterPro" id="IPR011006">
    <property type="entry name" value="CheY-like_superfamily"/>
</dbReference>
<dbReference type="EMBL" id="FONA01000007">
    <property type="protein sequence ID" value="SFE16168.1"/>
    <property type="molecule type" value="Genomic_DNA"/>
</dbReference>
<dbReference type="PRINTS" id="PR00344">
    <property type="entry name" value="BCTRLSENSOR"/>
</dbReference>
<keyword evidence="4" id="KW-0808">Transferase</keyword>
<comment type="caution">
    <text evidence="6">Lacks conserved residue(s) required for the propagation of feature annotation.</text>
</comment>
<dbReference type="Pfam" id="PF00072">
    <property type="entry name" value="Response_reg"/>
    <property type="match status" value="1"/>
</dbReference>
<dbReference type="CDD" id="cd00130">
    <property type="entry name" value="PAS"/>
    <property type="match status" value="2"/>
</dbReference>
<accession>A0A1I1YB07</accession>
<dbReference type="EC" id="2.7.13.3" evidence="2"/>
<keyword evidence="12" id="KW-1185">Reference proteome</keyword>
<dbReference type="AlphaFoldDB" id="A0A1I1YB07"/>
<dbReference type="PROSITE" id="PS50110">
    <property type="entry name" value="RESPONSE_REGULATORY"/>
    <property type="match status" value="1"/>
</dbReference>
<feature type="domain" description="Response regulatory" evidence="8">
    <location>
        <begin position="6"/>
        <end position="120"/>
    </location>
</feature>
<dbReference type="InParanoid" id="A0A1I1YB07"/>
<feature type="domain" description="Histidine kinase" evidence="7">
    <location>
        <begin position="517"/>
        <end position="738"/>
    </location>
</feature>
<dbReference type="GO" id="GO:0000155">
    <property type="term" value="F:phosphorelay sensor kinase activity"/>
    <property type="evidence" value="ECO:0007669"/>
    <property type="project" value="InterPro"/>
</dbReference>
<dbReference type="SMART" id="SM00387">
    <property type="entry name" value="HATPase_c"/>
    <property type="match status" value="1"/>
</dbReference>
<dbReference type="NCBIfam" id="TIGR00229">
    <property type="entry name" value="sensory_box"/>
    <property type="match status" value="2"/>
</dbReference>
<dbReference type="InterPro" id="IPR036890">
    <property type="entry name" value="HATPase_C_sf"/>
</dbReference>
<dbReference type="PROSITE" id="PS50112">
    <property type="entry name" value="PAS"/>
    <property type="match status" value="2"/>
</dbReference>
<comment type="catalytic activity">
    <reaction evidence="1">
        <text>ATP + protein L-histidine = ADP + protein N-phospho-L-histidine.</text>
        <dbReference type="EC" id="2.7.13.3"/>
    </reaction>
</comment>
<evidence type="ECO:0000256" key="2">
    <source>
        <dbReference type="ARBA" id="ARBA00012438"/>
    </source>
</evidence>
<feature type="domain" description="PAS" evidence="9">
    <location>
        <begin position="390"/>
        <end position="426"/>
    </location>
</feature>
<dbReference type="InterPro" id="IPR003661">
    <property type="entry name" value="HisK_dim/P_dom"/>
</dbReference>
<dbReference type="InterPro" id="IPR003594">
    <property type="entry name" value="HATPase_dom"/>
</dbReference>
<dbReference type="Pfam" id="PF13426">
    <property type="entry name" value="PAS_9"/>
    <property type="match status" value="1"/>
</dbReference>
<name>A0A1I1YB07_9BACT</name>
<keyword evidence="3" id="KW-0597">Phosphoprotein</keyword>
<dbReference type="SUPFAM" id="SSF47384">
    <property type="entry name" value="Homodimeric domain of signal transducing histidine kinase"/>
    <property type="match status" value="1"/>
</dbReference>
<dbReference type="InterPro" id="IPR001789">
    <property type="entry name" value="Sig_transdc_resp-reg_receiver"/>
</dbReference>
<dbReference type="eggNOG" id="COG2205">
    <property type="taxonomic scope" value="Bacteria"/>
</dbReference>
<dbReference type="SMART" id="SM00091">
    <property type="entry name" value="PAS"/>
    <property type="match status" value="3"/>
</dbReference>
<dbReference type="SMART" id="SM00448">
    <property type="entry name" value="REC"/>
    <property type="match status" value="1"/>
</dbReference>
<dbReference type="SUPFAM" id="SSF55785">
    <property type="entry name" value="PYP-like sensor domain (PAS domain)"/>
    <property type="match status" value="3"/>
</dbReference>
<dbReference type="SUPFAM" id="SSF55874">
    <property type="entry name" value="ATPase domain of HSP90 chaperone/DNA topoisomerase II/histidine kinase"/>
    <property type="match status" value="1"/>
</dbReference>
<proteinExistence type="predicted"/>
<evidence type="ECO:0000256" key="3">
    <source>
        <dbReference type="ARBA" id="ARBA00022553"/>
    </source>
</evidence>
<feature type="domain" description="PAC" evidence="10">
    <location>
        <begin position="338"/>
        <end position="389"/>
    </location>
</feature>
<dbReference type="Pfam" id="PF00512">
    <property type="entry name" value="HisKA"/>
    <property type="match status" value="1"/>
</dbReference>
<reference evidence="11 12" key="1">
    <citation type="submission" date="2016-10" db="EMBL/GenBank/DDBJ databases">
        <authorList>
            <person name="de Groot N.N."/>
        </authorList>
    </citation>
    <scope>NUCLEOTIDE SEQUENCE [LARGE SCALE GENOMIC DNA]</scope>
    <source>
        <strain evidence="11 12">DSM 19012</strain>
    </source>
</reference>
<evidence type="ECO:0000256" key="6">
    <source>
        <dbReference type="PROSITE-ProRule" id="PRU00169"/>
    </source>
</evidence>
<dbReference type="Gene3D" id="3.30.565.10">
    <property type="entry name" value="Histidine kinase-like ATPase, C-terminal domain"/>
    <property type="match status" value="1"/>
</dbReference>
<dbReference type="Pfam" id="PF13188">
    <property type="entry name" value="PAS_8"/>
    <property type="match status" value="2"/>
</dbReference>
<dbReference type="CDD" id="cd16922">
    <property type="entry name" value="HATPase_EvgS-ArcB-TorS-like"/>
    <property type="match status" value="1"/>
</dbReference>
<evidence type="ECO:0000256" key="1">
    <source>
        <dbReference type="ARBA" id="ARBA00000085"/>
    </source>
</evidence>
<evidence type="ECO:0000256" key="4">
    <source>
        <dbReference type="ARBA" id="ARBA00022679"/>
    </source>
</evidence>
<dbReference type="InterPro" id="IPR000700">
    <property type="entry name" value="PAS-assoc_C"/>
</dbReference>
<evidence type="ECO:0000313" key="11">
    <source>
        <dbReference type="EMBL" id="SFE16168.1"/>
    </source>
</evidence>
<evidence type="ECO:0000259" key="9">
    <source>
        <dbReference type="PROSITE" id="PS50112"/>
    </source>
</evidence>
<dbReference type="PANTHER" id="PTHR43047">
    <property type="entry name" value="TWO-COMPONENT HISTIDINE PROTEIN KINASE"/>
    <property type="match status" value="1"/>
</dbReference>
<dbReference type="InterPro" id="IPR035965">
    <property type="entry name" value="PAS-like_dom_sf"/>
</dbReference>
<keyword evidence="5" id="KW-0418">Kinase</keyword>
<dbReference type="InterPro" id="IPR004358">
    <property type="entry name" value="Sig_transdc_His_kin-like_C"/>
</dbReference>
<dbReference type="Gene3D" id="3.40.50.2300">
    <property type="match status" value="1"/>
</dbReference>
<dbReference type="InterPro" id="IPR036097">
    <property type="entry name" value="HisK_dim/P_sf"/>
</dbReference>
<protein>
    <recommendedName>
        <fullName evidence="2">histidine kinase</fullName>
        <ecNumber evidence="2">2.7.13.3</ecNumber>
    </recommendedName>
</protein>
<evidence type="ECO:0000313" key="12">
    <source>
        <dbReference type="Proteomes" id="UP000181976"/>
    </source>
</evidence>
<dbReference type="FunFam" id="3.30.565.10:FF:000010">
    <property type="entry name" value="Sensor histidine kinase RcsC"/>
    <property type="match status" value="1"/>
</dbReference>